<comment type="catalytic activity">
    <reaction evidence="7 8">
        <text>alpha-D-glucose 6-phosphate = beta-D-fructose 6-phosphate</text>
        <dbReference type="Rhea" id="RHEA:11816"/>
        <dbReference type="ChEBI" id="CHEBI:57634"/>
        <dbReference type="ChEBI" id="CHEBI:58225"/>
        <dbReference type="EC" id="5.3.1.9"/>
    </reaction>
</comment>
<protein>
    <recommendedName>
        <fullName evidence="3 8">Glucose-6-phosphate isomerase</fullName>
        <ecNumber evidence="3 8">5.3.1.9</ecNumber>
    </recommendedName>
</protein>
<reference evidence="9 10" key="1">
    <citation type="journal article" date="2012" name="Nucleic Acids Res.">
        <title>Sequencing of the smallest Apicomplexan genome from the human pathogen Babesia microti.</title>
        <authorList>
            <person name="Cornillot E."/>
            <person name="Hadj-Kaddour K."/>
            <person name="Dassouli A."/>
            <person name="Noel B."/>
            <person name="Ranwez V."/>
            <person name="Vacherie B."/>
            <person name="Augagneur Y."/>
            <person name="Bres V."/>
            <person name="Duclos A."/>
            <person name="Randazzo S."/>
            <person name="Carcy B."/>
            <person name="Debierre-Grockiego F."/>
            <person name="Delbecq S."/>
            <person name="Moubri-Menage K."/>
            <person name="Shams-Eldin H."/>
            <person name="Usmani-Brown S."/>
            <person name="Bringaud F."/>
            <person name="Wincker P."/>
            <person name="Vivares C.P."/>
            <person name="Schwarz R.T."/>
            <person name="Schetters T.P."/>
            <person name="Krause P.J."/>
            <person name="Gorenflot A."/>
            <person name="Berry V."/>
            <person name="Barbe V."/>
            <person name="Ben Mamoun C."/>
        </authorList>
    </citation>
    <scope>NUCLEOTIDE SEQUENCE [LARGE SCALE GENOMIC DNA]</scope>
    <source>
        <strain evidence="9 10">RI</strain>
    </source>
</reference>
<dbReference type="CDD" id="cd05015">
    <property type="entry name" value="SIS_PGI_1"/>
    <property type="match status" value="1"/>
</dbReference>
<comment type="similarity">
    <text evidence="2 8">Belongs to the GPI family.</text>
</comment>
<dbReference type="AlphaFoldDB" id="A0A1N6LXY4"/>
<dbReference type="VEuPathDB" id="PiroplasmaDB:BmR1_04g07145"/>
<accession>A0A1N6LXY4</accession>
<dbReference type="GO" id="GO:0006094">
    <property type="term" value="P:gluconeogenesis"/>
    <property type="evidence" value="ECO:0007669"/>
    <property type="project" value="UniProtKB-KW"/>
</dbReference>
<dbReference type="KEGG" id="bmic:BmR1_04g07145"/>
<keyword evidence="5 8" id="KW-0324">Glycolysis</keyword>
<proteinExistence type="inferred from homology"/>
<gene>
    <name evidence="9" type="ORF">BmR1_04g07145</name>
</gene>
<evidence type="ECO:0000256" key="2">
    <source>
        <dbReference type="ARBA" id="ARBA00006604"/>
    </source>
</evidence>
<dbReference type="GO" id="GO:0097367">
    <property type="term" value="F:carbohydrate derivative binding"/>
    <property type="evidence" value="ECO:0007669"/>
    <property type="project" value="InterPro"/>
</dbReference>
<dbReference type="OrthoDB" id="5831190at2759"/>
<name>A0A1N6LXY4_BABMR</name>
<dbReference type="PRINTS" id="PR00662">
    <property type="entry name" value="G6PISOMERASE"/>
</dbReference>
<keyword evidence="6 8" id="KW-0413">Isomerase</keyword>
<dbReference type="GO" id="GO:0051156">
    <property type="term" value="P:glucose 6-phosphate metabolic process"/>
    <property type="evidence" value="ECO:0007669"/>
    <property type="project" value="TreeGrafter"/>
</dbReference>
<dbReference type="InterPro" id="IPR023096">
    <property type="entry name" value="G6P_Isomerase_C"/>
</dbReference>
<dbReference type="InterPro" id="IPR046348">
    <property type="entry name" value="SIS_dom_sf"/>
</dbReference>
<dbReference type="EC" id="5.3.1.9" evidence="3 8"/>
<dbReference type="RefSeq" id="XP_021337793.1">
    <property type="nucleotide sequence ID" value="XM_021482583.1"/>
</dbReference>
<dbReference type="CDD" id="cd05016">
    <property type="entry name" value="SIS_PGI_2"/>
    <property type="match status" value="1"/>
</dbReference>
<dbReference type="PANTHER" id="PTHR11469">
    <property type="entry name" value="GLUCOSE-6-PHOSPHATE ISOMERASE"/>
    <property type="match status" value="1"/>
</dbReference>
<dbReference type="InterPro" id="IPR018189">
    <property type="entry name" value="Phosphoglucose_isomerase_CS"/>
</dbReference>
<comment type="pathway">
    <text evidence="1 8">Carbohydrate degradation; glycolysis; D-glyceraldehyde 3-phosphate and glycerone phosphate from D-glucose: step 2/4.</text>
</comment>
<dbReference type="PROSITE" id="PS51463">
    <property type="entry name" value="P_GLUCOSE_ISOMERASE_3"/>
    <property type="match status" value="1"/>
</dbReference>
<dbReference type="GeneID" id="24426076"/>
<dbReference type="PROSITE" id="PS00174">
    <property type="entry name" value="P_GLUCOSE_ISOMERASE_2"/>
    <property type="match status" value="1"/>
</dbReference>
<dbReference type="InterPro" id="IPR035476">
    <property type="entry name" value="SIS_PGI_1"/>
</dbReference>
<dbReference type="PROSITE" id="PS00765">
    <property type="entry name" value="P_GLUCOSE_ISOMERASE_1"/>
    <property type="match status" value="1"/>
</dbReference>
<dbReference type="PANTHER" id="PTHR11469:SF1">
    <property type="entry name" value="GLUCOSE-6-PHOSPHATE ISOMERASE"/>
    <property type="match status" value="1"/>
</dbReference>
<dbReference type="Pfam" id="PF00342">
    <property type="entry name" value="PGI"/>
    <property type="match status" value="1"/>
</dbReference>
<dbReference type="Gene3D" id="1.10.1390.10">
    <property type="match status" value="1"/>
</dbReference>
<evidence type="ECO:0000313" key="9">
    <source>
        <dbReference type="EMBL" id="SIO73727.1"/>
    </source>
</evidence>
<keyword evidence="10" id="KW-1185">Reference proteome</keyword>
<dbReference type="UniPathway" id="UPA00109">
    <property type="reaction ID" value="UER00181"/>
</dbReference>
<evidence type="ECO:0000256" key="8">
    <source>
        <dbReference type="RuleBase" id="RU000612"/>
    </source>
</evidence>
<dbReference type="NCBIfam" id="NF001211">
    <property type="entry name" value="PRK00179.1"/>
    <property type="match status" value="1"/>
</dbReference>
<evidence type="ECO:0000256" key="6">
    <source>
        <dbReference type="ARBA" id="ARBA00023235"/>
    </source>
</evidence>
<evidence type="ECO:0000256" key="4">
    <source>
        <dbReference type="ARBA" id="ARBA00022432"/>
    </source>
</evidence>
<evidence type="ECO:0000256" key="1">
    <source>
        <dbReference type="ARBA" id="ARBA00004926"/>
    </source>
</evidence>
<organism evidence="9 10">
    <name type="scientific">Babesia microti (strain RI)</name>
    <dbReference type="NCBI Taxonomy" id="1133968"/>
    <lineage>
        <taxon>Eukaryota</taxon>
        <taxon>Sar</taxon>
        <taxon>Alveolata</taxon>
        <taxon>Apicomplexa</taxon>
        <taxon>Aconoidasida</taxon>
        <taxon>Piroplasmida</taxon>
        <taxon>Babesiidae</taxon>
        <taxon>Babesia</taxon>
    </lineage>
</organism>
<dbReference type="SUPFAM" id="SSF53697">
    <property type="entry name" value="SIS domain"/>
    <property type="match status" value="1"/>
</dbReference>
<reference evidence="9 10" key="2">
    <citation type="journal article" date="2013" name="PLoS ONE">
        <title>Whole genome mapping and re-organization of the nuclear and mitochondrial genomes of Babesia microti isolates.</title>
        <authorList>
            <person name="Cornillot E."/>
            <person name="Dassouli A."/>
            <person name="Garg A."/>
            <person name="Pachikara N."/>
            <person name="Randazzo S."/>
            <person name="Depoix D."/>
            <person name="Carcy B."/>
            <person name="Delbecq S."/>
            <person name="Frutos R."/>
            <person name="Silva J.C."/>
            <person name="Sutton R."/>
            <person name="Krause P.J."/>
            <person name="Mamoun C.B."/>
        </authorList>
    </citation>
    <scope>NUCLEOTIDE SEQUENCE [LARGE SCALE GENOMIC DNA]</scope>
    <source>
        <strain evidence="9 10">RI</strain>
    </source>
</reference>
<dbReference type="InterPro" id="IPR035482">
    <property type="entry name" value="SIS_PGI_2"/>
</dbReference>
<evidence type="ECO:0000313" key="10">
    <source>
        <dbReference type="Proteomes" id="UP000002899"/>
    </source>
</evidence>
<keyword evidence="4 8" id="KW-0312">Gluconeogenesis</keyword>
<sequence length="554" mass="61782">MGSATDDLASISQSLFPFLNAISTLSLESKKLPHLSVLLKEESRCNFLIKQWNDVLTLDLSRQKLDQRCYKLLLEIADSMQLGKKIANMFSGFPINGSEKRPVLHMALRSDKEDNYQIDGTGVYEQIKSVLDRIESFSEKIRLGEYKSSSGKIFDSLICVGIGGSFLGTSFVTDALYGDMNCKNASFGRKIRFLSNIDPADFIIATSDLNPETTMIIIISKTFTTVETMMNANACVEWLKNNLENPDDYALHLAAVSSNLELTAKFGIPKTRVFGFWNWVGGRYSVTSSVGILPLAINFGFNNILQFLKGCRDMDLHFKTAPFEENLPVLMGLCSVYNSSILGISNVAILPYSQNLSKFPSHVQQLTMESNGKGVDINANKLPYQSGEFFFGEPGTNGQHSFYQLLHQGRRCASEFIGVINSIHAGNLQKHHMELMANFFAQPDALAIGMDYDQIVANGVDPEIAKHKVCPGDRPCQVLLMKDLSPYTVGTLLSLYEHRTAVEGFLWNINSFDQMGVELGKVLAKNISDFLKNERELTHVSFGTKRLIDKFLKK</sequence>
<evidence type="ECO:0000256" key="5">
    <source>
        <dbReference type="ARBA" id="ARBA00023152"/>
    </source>
</evidence>
<evidence type="ECO:0000256" key="3">
    <source>
        <dbReference type="ARBA" id="ARBA00011952"/>
    </source>
</evidence>
<dbReference type="GO" id="GO:0048029">
    <property type="term" value="F:monosaccharide binding"/>
    <property type="evidence" value="ECO:0007669"/>
    <property type="project" value="TreeGrafter"/>
</dbReference>
<dbReference type="Gene3D" id="3.40.50.10490">
    <property type="entry name" value="Glucose-6-phosphate isomerase like protein, domain 1"/>
    <property type="match status" value="2"/>
</dbReference>
<dbReference type="HAMAP" id="MF_00473">
    <property type="entry name" value="G6P_isomerase"/>
    <property type="match status" value="1"/>
</dbReference>
<dbReference type="Proteomes" id="UP000002899">
    <property type="component" value="Chromosome IV"/>
</dbReference>
<evidence type="ECO:0000256" key="7">
    <source>
        <dbReference type="ARBA" id="ARBA00029321"/>
    </source>
</evidence>
<dbReference type="InterPro" id="IPR001672">
    <property type="entry name" value="G6P_Isomerase"/>
</dbReference>
<dbReference type="EMBL" id="LN871599">
    <property type="protein sequence ID" value="SIO73727.1"/>
    <property type="molecule type" value="Genomic_DNA"/>
</dbReference>
<dbReference type="GO" id="GO:0004347">
    <property type="term" value="F:glucose-6-phosphate isomerase activity"/>
    <property type="evidence" value="ECO:0007669"/>
    <property type="project" value="UniProtKB-EC"/>
</dbReference>
<reference evidence="9 10" key="3">
    <citation type="journal article" date="2016" name="Sci. Rep.">
        <title>Genome-wide diversity and gene expression profiling of Babesia microti isolates identify polymorphic genes that mediate host-pathogen interactions.</title>
        <authorList>
            <person name="Silva J.C."/>
            <person name="Cornillot E."/>
            <person name="McCracken C."/>
            <person name="Usmani-Brown S."/>
            <person name="Dwivedi A."/>
            <person name="Ifeonu O.O."/>
            <person name="Crabtree J."/>
            <person name="Gotia H.T."/>
            <person name="Virji A.Z."/>
            <person name="Reynes C."/>
            <person name="Colinge J."/>
            <person name="Kumar V."/>
            <person name="Lawres L."/>
            <person name="Pazzi J.E."/>
            <person name="Pablo J.V."/>
            <person name="Hung C."/>
            <person name="Brancato J."/>
            <person name="Kumari P."/>
            <person name="Orvis J."/>
            <person name="Tretina K."/>
            <person name="Chibucos M."/>
            <person name="Ott S."/>
            <person name="Sadzewicz L."/>
            <person name="Sengamalay N."/>
            <person name="Shetty A.C."/>
            <person name="Su Q."/>
            <person name="Tallon L."/>
            <person name="Fraser C.M."/>
            <person name="Frutos R."/>
            <person name="Molina D.M."/>
            <person name="Krause P.J."/>
            <person name="Ben Mamoun C."/>
        </authorList>
    </citation>
    <scope>NUCLEOTIDE SEQUENCE [LARGE SCALE GENOMIC DNA]</scope>
    <source>
        <strain evidence="9 10">RI</strain>
    </source>
</reference>
<dbReference type="GO" id="GO:0005829">
    <property type="term" value="C:cytosol"/>
    <property type="evidence" value="ECO:0007669"/>
    <property type="project" value="TreeGrafter"/>
</dbReference>
<dbReference type="GO" id="GO:0006096">
    <property type="term" value="P:glycolytic process"/>
    <property type="evidence" value="ECO:0007669"/>
    <property type="project" value="UniProtKB-UniPathway"/>
</dbReference>
<dbReference type="SMR" id="A0A1N6LXY4"/>